<feature type="transmembrane region" description="Helical" evidence="1">
    <location>
        <begin position="176"/>
        <end position="196"/>
    </location>
</feature>
<organism evidence="3 4">
    <name type="scientific">Micrococcus cohnii</name>
    <dbReference type="NCBI Taxonomy" id="993416"/>
    <lineage>
        <taxon>Bacteria</taxon>
        <taxon>Bacillati</taxon>
        <taxon>Actinomycetota</taxon>
        <taxon>Actinomycetes</taxon>
        <taxon>Micrococcales</taxon>
        <taxon>Micrococcaceae</taxon>
        <taxon>Micrococcus</taxon>
    </lineage>
</organism>
<feature type="transmembrane region" description="Helical" evidence="1">
    <location>
        <begin position="119"/>
        <end position="138"/>
    </location>
</feature>
<protein>
    <recommendedName>
        <fullName evidence="5">Permease</fullName>
    </recommendedName>
</protein>
<evidence type="ECO:0000313" key="3">
    <source>
        <dbReference type="EMBL" id="MBB4735757.1"/>
    </source>
</evidence>
<evidence type="ECO:0000256" key="2">
    <source>
        <dbReference type="SAM" id="SignalP"/>
    </source>
</evidence>
<name>A0A7W7GP89_9MICC</name>
<feature type="signal peptide" evidence="2">
    <location>
        <begin position="1"/>
        <end position="23"/>
    </location>
</feature>
<dbReference type="Proteomes" id="UP000540191">
    <property type="component" value="Unassembled WGS sequence"/>
</dbReference>
<feature type="transmembrane region" description="Helical" evidence="1">
    <location>
        <begin position="203"/>
        <end position="225"/>
    </location>
</feature>
<evidence type="ECO:0008006" key="5">
    <source>
        <dbReference type="Google" id="ProtNLM"/>
    </source>
</evidence>
<feature type="transmembrane region" description="Helical" evidence="1">
    <location>
        <begin position="245"/>
        <end position="267"/>
    </location>
</feature>
<gene>
    <name evidence="3" type="ORF">HDA30_001265</name>
</gene>
<keyword evidence="1" id="KW-0812">Transmembrane</keyword>
<sequence length="269" mass="27298">MMRLSMAAAAALGAIVLSGAAFLGPAAAAAAAAVVICVIAWGWPRQLGAPARLSLTITLAVTGLVGVVLNLVWRAAGFDLHGPLGLFEPMAVVAAWGVMAAFIVQLVRGTGRPLRLESTVGTMGGVMIVVMTSGWVAIAQWNDHPLAHVLLFTLGAAVALCSLVGLMPALQGRPGLLAGIIVPLAFTVALAVTELMGSEPRKIMLACLAAVTASILVALTAATAPSARPRHEDRPIATTARPRRAGFALAMAPVGAAGVIGHVMLAFMG</sequence>
<feature type="transmembrane region" description="Helical" evidence="1">
    <location>
        <begin position="150"/>
        <end position="170"/>
    </location>
</feature>
<dbReference type="AlphaFoldDB" id="A0A7W7GP89"/>
<keyword evidence="4" id="KW-1185">Reference proteome</keyword>
<keyword evidence="2" id="KW-0732">Signal</keyword>
<proteinExistence type="predicted"/>
<evidence type="ECO:0000256" key="1">
    <source>
        <dbReference type="SAM" id="Phobius"/>
    </source>
</evidence>
<feature type="transmembrane region" description="Helical" evidence="1">
    <location>
        <begin position="85"/>
        <end position="107"/>
    </location>
</feature>
<dbReference type="EMBL" id="JACHNA010000001">
    <property type="protein sequence ID" value="MBB4735757.1"/>
    <property type="molecule type" value="Genomic_DNA"/>
</dbReference>
<keyword evidence="1" id="KW-0472">Membrane</keyword>
<keyword evidence="1" id="KW-1133">Transmembrane helix</keyword>
<reference evidence="3 4" key="1">
    <citation type="submission" date="2020-08" db="EMBL/GenBank/DDBJ databases">
        <title>Sequencing the genomes of 1000 actinobacteria strains.</title>
        <authorList>
            <person name="Klenk H.-P."/>
        </authorList>
    </citation>
    <scope>NUCLEOTIDE SEQUENCE [LARGE SCALE GENOMIC DNA]</scope>
    <source>
        <strain evidence="3 4">DSM 23974</strain>
    </source>
</reference>
<accession>A0A7W7GP89</accession>
<feature type="chain" id="PRO_5038679388" description="Permease" evidence="2">
    <location>
        <begin position="24"/>
        <end position="269"/>
    </location>
</feature>
<comment type="caution">
    <text evidence="3">The sequence shown here is derived from an EMBL/GenBank/DDBJ whole genome shotgun (WGS) entry which is preliminary data.</text>
</comment>
<evidence type="ECO:0000313" key="4">
    <source>
        <dbReference type="Proteomes" id="UP000540191"/>
    </source>
</evidence>
<feature type="transmembrane region" description="Helical" evidence="1">
    <location>
        <begin position="53"/>
        <end position="73"/>
    </location>
</feature>